<sequence>MRKPLLFAAGTVVVAGVAIGVLINTTSPAPAPPSDKDHSSVTDDQSAPEDDWDEIDPEEPIIDGDPPLTAEDYVRDSQPDSQTADDGMTLIPGTAVSGEGWTAEAPG</sequence>
<organism evidence="2 3">
    <name type="scientific">Rhodococcus jostii (strain RHA1)</name>
    <dbReference type="NCBI Taxonomy" id="101510"/>
    <lineage>
        <taxon>Bacteria</taxon>
        <taxon>Bacillati</taxon>
        <taxon>Actinomycetota</taxon>
        <taxon>Actinomycetes</taxon>
        <taxon>Mycobacteriales</taxon>
        <taxon>Nocardiaceae</taxon>
        <taxon>Rhodococcus</taxon>
    </lineage>
</organism>
<feature type="compositionally biased region" description="Acidic residues" evidence="1">
    <location>
        <begin position="46"/>
        <end position="62"/>
    </location>
</feature>
<name>Q0SBW0_RHOJR</name>
<dbReference type="Proteomes" id="UP000008710">
    <property type="component" value="Chromosome"/>
</dbReference>
<dbReference type="HOGENOM" id="CLU_2208008_0_0_11"/>
<dbReference type="AlphaFoldDB" id="Q0SBW0"/>
<protein>
    <submittedName>
        <fullName evidence="2">Uncharacterized protein</fullName>
    </submittedName>
</protein>
<gene>
    <name evidence="2" type="ordered locus">RHA1_ro03173</name>
</gene>
<proteinExistence type="predicted"/>
<reference evidence="3" key="1">
    <citation type="journal article" date="2006" name="Proc. Natl. Acad. Sci. U.S.A.">
        <title>The complete genome of Rhodococcus sp. RHA1 provides insights into a catabolic powerhouse.</title>
        <authorList>
            <person name="McLeod M.P."/>
            <person name="Warren R.L."/>
            <person name="Hsiao W.W.L."/>
            <person name="Araki N."/>
            <person name="Myhre M."/>
            <person name="Fernandes C."/>
            <person name="Miyazawa D."/>
            <person name="Wong W."/>
            <person name="Lillquist A.L."/>
            <person name="Wang D."/>
            <person name="Dosanjh M."/>
            <person name="Hara H."/>
            <person name="Petrescu A."/>
            <person name="Morin R.D."/>
            <person name="Yang G."/>
            <person name="Stott J.M."/>
            <person name="Schein J.E."/>
            <person name="Shin H."/>
            <person name="Smailus D."/>
            <person name="Siddiqui A.S."/>
            <person name="Marra M.A."/>
            <person name="Jones S.J.M."/>
            <person name="Holt R."/>
            <person name="Brinkman F.S.L."/>
            <person name="Miyauchi K."/>
            <person name="Fukuda M."/>
            <person name="Davies J.E."/>
            <person name="Mohn W.W."/>
            <person name="Eltis L.D."/>
        </authorList>
    </citation>
    <scope>NUCLEOTIDE SEQUENCE [LARGE SCALE GENOMIC DNA]</scope>
    <source>
        <strain evidence="3">RHA1</strain>
    </source>
</reference>
<accession>Q0SBW0</accession>
<dbReference type="OrthoDB" id="9939095at2"/>
<feature type="region of interest" description="Disordered" evidence="1">
    <location>
        <begin position="24"/>
        <end position="107"/>
    </location>
</feature>
<dbReference type="RefSeq" id="WP_011595836.1">
    <property type="nucleotide sequence ID" value="NC_008268.1"/>
</dbReference>
<dbReference type="KEGG" id="rha:RHA1_ro03173"/>
<evidence type="ECO:0000313" key="3">
    <source>
        <dbReference type="Proteomes" id="UP000008710"/>
    </source>
</evidence>
<dbReference type="EMBL" id="CP000431">
    <property type="protein sequence ID" value="ABG94976.1"/>
    <property type="molecule type" value="Genomic_DNA"/>
</dbReference>
<dbReference type="PATRIC" id="fig|101510.16.peg.3207"/>
<evidence type="ECO:0000256" key="1">
    <source>
        <dbReference type="SAM" id="MobiDB-lite"/>
    </source>
</evidence>
<evidence type="ECO:0000313" key="2">
    <source>
        <dbReference type="EMBL" id="ABG94976.1"/>
    </source>
</evidence>